<dbReference type="EMBL" id="CP095009">
    <property type="protein sequence ID" value="UOO97378.1"/>
    <property type="molecule type" value="Genomic_DNA"/>
</dbReference>
<dbReference type="Proteomes" id="UP000830542">
    <property type="component" value="Plasmid unnamed4"/>
</dbReference>
<reference evidence="1" key="1">
    <citation type="submission" date="2022-04" db="EMBL/GenBank/DDBJ databases">
        <title>Sequencing and genomic assembly of Halococcus dombrowskii.</title>
        <authorList>
            <person name="Lim S.W."/>
            <person name="MacLea K.S."/>
        </authorList>
    </citation>
    <scope>NUCLEOTIDE SEQUENCE</scope>
    <source>
        <strain evidence="1">H4</strain>
        <plasmid evidence="1">unnamed4</plasmid>
    </source>
</reference>
<keyword evidence="1" id="KW-0614">Plasmid</keyword>
<organism evidence="1 2">
    <name type="scientific">Halococcus dombrowskii</name>
    <dbReference type="NCBI Taxonomy" id="179637"/>
    <lineage>
        <taxon>Archaea</taxon>
        <taxon>Methanobacteriati</taxon>
        <taxon>Methanobacteriota</taxon>
        <taxon>Stenosarchaea group</taxon>
        <taxon>Halobacteria</taxon>
        <taxon>Halobacteriales</taxon>
        <taxon>Halococcaceae</taxon>
        <taxon>Halococcus</taxon>
    </lineage>
</organism>
<evidence type="ECO:0000313" key="2">
    <source>
        <dbReference type="Proteomes" id="UP000830542"/>
    </source>
</evidence>
<dbReference type="RefSeq" id="WP_244706951.1">
    <property type="nucleotide sequence ID" value="NZ_BAAADN010000053.1"/>
</dbReference>
<gene>
    <name evidence="1" type="ORF">MUK72_19745</name>
</gene>
<proteinExistence type="predicted"/>
<evidence type="ECO:0008006" key="3">
    <source>
        <dbReference type="Google" id="ProtNLM"/>
    </source>
</evidence>
<geneLocation type="plasmid" evidence="1 2">
    <name>unnamed4</name>
</geneLocation>
<evidence type="ECO:0000313" key="1">
    <source>
        <dbReference type="EMBL" id="UOO97378.1"/>
    </source>
</evidence>
<keyword evidence="2" id="KW-1185">Reference proteome</keyword>
<protein>
    <recommendedName>
        <fullName evidence="3">Transposase</fullName>
    </recommendedName>
</protein>
<dbReference type="KEGG" id="hdo:MUK72_19745"/>
<dbReference type="GeneID" id="71764131"/>
<sequence length="76" mass="8595">MDSISALNKTNACVWMLVKNFSDLTSIAELLHVHLTGVMEYFSHAFTTVGWKKDILVHYSVSGEMFAVRQCLRSNT</sequence>
<dbReference type="AlphaFoldDB" id="A0AAX3AUD9"/>
<name>A0AAX3AUD9_HALDO</name>
<accession>A0AAX3AUD9</accession>